<evidence type="ECO:0000313" key="2">
    <source>
        <dbReference type="EMBL" id="OQA61831.1"/>
    </source>
</evidence>
<dbReference type="Gene3D" id="2.60.110.10">
    <property type="entry name" value="Thaumatin"/>
    <property type="match status" value="1"/>
</dbReference>
<dbReference type="SUPFAM" id="SSF49870">
    <property type="entry name" value="Osmotin, thaumatin-like protein"/>
    <property type="match status" value="1"/>
</dbReference>
<reference evidence="2" key="1">
    <citation type="submission" date="2017-02" db="EMBL/GenBank/DDBJ databases">
        <title>Delving into the versatile metabolic prowess of the omnipresent phylum Bacteroidetes.</title>
        <authorList>
            <person name="Nobu M.K."/>
            <person name="Mei R."/>
            <person name="Narihiro T."/>
            <person name="Kuroda K."/>
            <person name="Liu W.-T."/>
        </authorList>
    </citation>
    <scope>NUCLEOTIDE SEQUENCE</scope>
    <source>
        <strain evidence="2">ADurb.Bin276</strain>
    </source>
</reference>
<evidence type="ECO:0000256" key="1">
    <source>
        <dbReference type="SAM" id="SignalP"/>
    </source>
</evidence>
<proteinExistence type="predicted"/>
<feature type="signal peptide" evidence="1">
    <location>
        <begin position="1"/>
        <end position="19"/>
    </location>
</feature>
<dbReference type="InterPro" id="IPR037176">
    <property type="entry name" value="Osmotin/thaumatin-like_sf"/>
</dbReference>
<organism evidence="2">
    <name type="scientific">Candidatus Atribacter allofermentans</name>
    <dbReference type="NCBI Taxonomy" id="1852833"/>
    <lineage>
        <taxon>Bacteria</taxon>
        <taxon>Pseudomonadati</taxon>
        <taxon>Atribacterota</taxon>
        <taxon>Atribacteria</taxon>
        <taxon>Atribacterales</taxon>
        <taxon>Atribacteraceae</taxon>
        <taxon>Atribacter</taxon>
    </lineage>
</organism>
<protein>
    <recommendedName>
        <fullName evidence="3">Thaumatin family protein</fullName>
    </recommendedName>
</protein>
<dbReference type="EMBL" id="MWBQ01000005">
    <property type="protein sequence ID" value="OQA61831.1"/>
    <property type="molecule type" value="Genomic_DNA"/>
</dbReference>
<sequence>MKWKYLVILFGFLAFFVFSSCHNTGNQDVIDDFPLGIGGSETRSLTLVNNASKDVKVYLVFIGGLTGNNGCYTAEDFKSQGCDVYRSDRCSITVPKGSSKTLNLDMGGINLSGGLDNEPMGSCPTTMFEINISAPDNSMHDQFDLSLVNGFNYSMKISSSTGVSTKYVTQATGNSNALGVFPLGCTQCVSQGSNPPAWNNCPGNISSCEGQCYRPGECKIGPDELHPNVPCVLEVNTGGNFTVTFGNPS</sequence>
<gene>
    <name evidence="2" type="ORF">BWY41_00018</name>
</gene>
<keyword evidence="1" id="KW-0732">Signal</keyword>
<dbReference type="AlphaFoldDB" id="A0A1V5T5Y2"/>
<comment type="caution">
    <text evidence="2">The sequence shown here is derived from an EMBL/GenBank/DDBJ whole genome shotgun (WGS) entry which is preliminary data.</text>
</comment>
<feature type="chain" id="PRO_5012753962" description="Thaumatin family protein" evidence="1">
    <location>
        <begin position="20"/>
        <end position="249"/>
    </location>
</feature>
<accession>A0A1V5T5Y2</accession>
<dbReference type="Proteomes" id="UP000485569">
    <property type="component" value="Unassembled WGS sequence"/>
</dbReference>
<evidence type="ECO:0008006" key="3">
    <source>
        <dbReference type="Google" id="ProtNLM"/>
    </source>
</evidence>
<name>A0A1V5T5Y2_9BACT</name>
<dbReference type="PROSITE" id="PS51257">
    <property type="entry name" value="PROKAR_LIPOPROTEIN"/>
    <property type="match status" value="1"/>
</dbReference>